<dbReference type="EMBL" id="MT144588">
    <property type="protein sequence ID" value="QJH93495.1"/>
    <property type="molecule type" value="Genomic_DNA"/>
</dbReference>
<gene>
    <name evidence="1" type="ORF">TM448A00064_0106</name>
    <name evidence="2" type="ORF">TM448B00061_0115</name>
</gene>
<evidence type="ECO:0000313" key="1">
    <source>
        <dbReference type="EMBL" id="QJA43927.1"/>
    </source>
</evidence>
<proteinExistence type="predicted"/>
<dbReference type="EMBL" id="MT143971">
    <property type="protein sequence ID" value="QJA43927.1"/>
    <property type="molecule type" value="Genomic_DNA"/>
</dbReference>
<reference evidence="1" key="1">
    <citation type="submission" date="2020-03" db="EMBL/GenBank/DDBJ databases">
        <title>The deep terrestrial virosphere.</title>
        <authorList>
            <person name="Holmfeldt K."/>
            <person name="Nilsson E."/>
            <person name="Simone D."/>
            <person name="Lopez-Fernandez M."/>
            <person name="Wu X."/>
            <person name="de Brujin I."/>
            <person name="Lundin D."/>
            <person name="Andersson A."/>
            <person name="Bertilsson S."/>
            <person name="Dopson M."/>
        </authorList>
    </citation>
    <scope>NUCLEOTIDE SEQUENCE</scope>
    <source>
        <strain evidence="1">TM448A00064</strain>
        <strain evidence="2">TM448B00061</strain>
    </source>
</reference>
<name>A0A6H1Z978_9ZZZZ</name>
<accession>A0A6H1Z978</accession>
<evidence type="ECO:0000313" key="2">
    <source>
        <dbReference type="EMBL" id="QJH93495.1"/>
    </source>
</evidence>
<dbReference type="AlphaFoldDB" id="A0A6H1Z978"/>
<protein>
    <submittedName>
        <fullName evidence="1">Uncharacterized protein</fullName>
    </submittedName>
</protein>
<sequence length="134" mass="15452">MRARGPIFMTYRYFIELDGQRTILSDCYHDPFRECLVLGRAHGPDTPMLASRFEGRLDTYGELTAYLVGRKPDRAVRVIRVSYHSVKLVQLDLSGEVDGVAKEWVILMEPSYENIQDVGFEELPEWLRLELASV</sequence>
<organism evidence="1">
    <name type="scientific">viral metagenome</name>
    <dbReference type="NCBI Taxonomy" id="1070528"/>
    <lineage>
        <taxon>unclassified sequences</taxon>
        <taxon>metagenomes</taxon>
        <taxon>organismal metagenomes</taxon>
    </lineage>
</organism>